<dbReference type="Proteomes" id="UP000823941">
    <property type="component" value="Chromosome 21"/>
</dbReference>
<feature type="region of interest" description="Disordered" evidence="1">
    <location>
        <begin position="22"/>
        <end position="52"/>
    </location>
</feature>
<name>A0ABQ7Q6J8_PLUXY</name>
<proteinExistence type="predicted"/>
<sequence>NTLKVLITVRTTYLERVYPRQRRSLTRERDKLHAQAPPPRLAVSSSTMTPLM</sequence>
<feature type="compositionally biased region" description="Polar residues" evidence="1">
    <location>
        <begin position="43"/>
        <end position="52"/>
    </location>
</feature>
<keyword evidence="3" id="KW-1185">Reference proteome</keyword>
<evidence type="ECO:0000256" key="1">
    <source>
        <dbReference type="SAM" id="MobiDB-lite"/>
    </source>
</evidence>
<reference evidence="2 3" key="1">
    <citation type="submission" date="2021-06" db="EMBL/GenBank/DDBJ databases">
        <title>A haploid diamondback moth (Plutella xylostella L.) genome assembly resolves 31 chromosomes and identifies a diamide resistance mutation.</title>
        <authorList>
            <person name="Ward C.M."/>
            <person name="Perry K.D."/>
            <person name="Baker G."/>
            <person name="Powis K."/>
            <person name="Heckel D.G."/>
            <person name="Baxter S.W."/>
        </authorList>
    </citation>
    <scope>NUCLEOTIDE SEQUENCE [LARGE SCALE GENOMIC DNA]</scope>
    <source>
        <strain evidence="2 3">LV</strain>
        <tissue evidence="2">Single pupa</tissue>
    </source>
</reference>
<evidence type="ECO:0000313" key="2">
    <source>
        <dbReference type="EMBL" id="KAG7300349.1"/>
    </source>
</evidence>
<evidence type="ECO:0000313" key="3">
    <source>
        <dbReference type="Proteomes" id="UP000823941"/>
    </source>
</evidence>
<organism evidence="2 3">
    <name type="scientific">Plutella xylostella</name>
    <name type="common">Diamondback moth</name>
    <name type="synonym">Plutella maculipennis</name>
    <dbReference type="NCBI Taxonomy" id="51655"/>
    <lineage>
        <taxon>Eukaryota</taxon>
        <taxon>Metazoa</taxon>
        <taxon>Ecdysozoa</taxon>
        <taxon>Arthropoda</taxon>
        <taxon>Hexapoda</taxon>
        <taxon>Insecta</taxon>
        <taxon>Pterygota</taxon>
        <taxon>Neoptera</taxon>
        <taxon>Endopterygota</taxon>
        <taxon>Lepidoptera</taxon>
        <taxon>Glossata</taxon>
        <taxon>Ditrysia</taxon>
        <taxon>Yponomeutoidea</taxon>
        <taxon>Plutellidae</taxon>
        <taxon>Plutella</taxon>
    </lineage>
</organism>
<feature type="non-terminal residue" evidence="2">
    <location>
        <position position="1"/>
    </location>
</feature>
<protein>
    <submittedName>
        <fullName evidence="2">Uncharacterized protein</fullName>
    </submittedName>
</protein>
<gene>
    <name evidence="2" type="ORF">JYU34_015947</name>
</gene>
<accession>A0ABQ7Q6J8</accession>
<comment type="caution">
    <text evidence="2">The sequence shown here is derived from an EMBL/GenBank/DDBJ whole genome shotgun (WGS) entry which is preliminary data.</text>
</comment>
<dbReference type="EMBL" id="JAHIBW010000021">
    <property type="protein sequence ID" value="KAG7300349.1"/>
    <property type="molecule type" value="Genomic_DNA"/>
</dbReference>